<dbReference type="Proteomes" id="UP000077857">
    <property type="component" value="Unassembled WGS sequence"/>
</dbReference>
<feature type="chain" id="PRO_5008068913" description="Lipoprotein" evidence="1">
    <location>
        <begin position="37"/>
        <end position="282"/>
    </location>
</feature>
<organism evidence="2 3">
    <name type="scientific">Methylomonas koyamae</name>
    <dbReference type="NCBI Taxonomy" id="702114"/>
    <lineage>
        <taxon>Bacteria</taxon>
        <taxon>Pseudomonadati</taxon>
        <taxon>Pseudomonadota</taxon>
        <taxon>Gammaproteobacteria</taxon>
        <taxon>Methylococcales</taxon>
        <taxon>Methylococcaceae</taxon>
        <taxon>Methylomonas</taxon>
    </lineage>
</organism>
<accession>A0A177N9P2</accession>
<comment type="caution">
    <text evidence="2">The sequence shown here is derived from an EMBL/GenBank/DDBJ whole genome shotgun (WGS) entry which is preliminary data.</text>
</comment>
<dbReference type="OrthoDB" id="5573537at2"/>
<feature type="signal peptide" evidence="1">
    <location>
        <begin position="1"/>
        <end position="36"/>
    </location>
</feature>
<keyword evidence="1" id="KW-0732">Signal</keyword>
<dbReference type="AlphaFoldDB" id="A0A177N9P2"/>
<proteinExistence type="predicted"/>
<dbReference type="RefSeq" id="WP_064041256.1">
    <property type="nucleotide sequence ID" value="NZ_LUUJ01000095.1"/>
</dbReference>
<evidence type="ECO:0008006" key="4">
    <source>
        <dbReference type="Google" id="ProtNLM"/>
    </source>
</evidence>
<dbReference type="EMBL" id="LUUJ01000095">
    <property type="protein sequence ID" value="OAI13810.1"/>
    <property type="molecule type" value="Genomic_DNA"/>
</dbReference>
<gene>
    <name evidence="2" type="ORF">A1507_16095</name>
</gene>
<evidence type="ECO:0000313" key="2">
    <source>
        <dbReference type="EMBL" id="OAI13810.1"/>
    </source>
</evidence>
<reference evidence="2 3" key="1">
    <citation type="submission" date="2016-03" db="EMBL/GenBank/DDBJ databases">
        <authorList>
            <person name="Ploux O."/>
        </authorList>
    </citation>
    <scope>NUCLEOTIDE SEQUENCE [LARGE SCALE GENOMIC DNA]</scope>
    <source>
        <strain evidence="2 3">R-45378</strain>
    </source>
</reference>
<name>A0A177N9P2_9GAMM</name>
<evidence type="ECO:0000256" key="1">
    <source>
        <dbReference type="SAM" id="SignalP"/>
    </source>
</evidence>
<dbReference type="PROSITE" id="PS51257">
    <property type="entry name" value="PROKAR_LIPOPROTEIN"/>
    <property type="match status" value="1"/>
</dbReference>
<protein>
    <recommendedName>
        <fullName evidence="4">Lipoprotein</fullName>
    </recommendedName>
</protein>
<sequence length="282" mass="30499">MKTLIDLTKFVAATPRWLVGLALTGLMAACSAPALKAVQIPGKQYQAVLIVPVTAPPLEVIPDLLEQHDAAYRHVRNMAMNLDLEKRRYRTAGGIVVAGMVAGNPSDAETLGALPPTAVGGEAGASVWTPAKTVGEQLKNLLAFENRVAVLSREDYPLVITNDASLHDWHRAIQAWYRQDNSTGAYANRGRYDAVIELGVGRYRIFEGQTSLQLMLKLIDPASGHVLARTHSESFRVDDAALASLEQDGVVFRQLIGNMAAPLLRQSLGDLGLRDLPVADES</sequence>
<evidence type="ECO:0000313" key="3">
    <source>
        <dbReference type="Proteomes" id="UP000077857"/>
    </source>
</evidence>